<dbReference type="Gene3D" id="3.50.50.60">
    <property type="entry name" value="FAD/NAD(P)-binding domain"/>
    <property type="match status" value="1"/>
</dbReference>
<proteinExistence type="predicted"/>
<evidence type="ECO:0000313" key="3">
    <source>
        <dbReference type="Proteomes" id="UP000199328"/>
    </source>
</evidence>
<dbReference type="Pfam" id="PF01593">
    <property type="entry name" value="Amino_oxidase"/>
    <property type="match status" value="1"/>
</dbReference>
<protein>
    <submittedName>
        <fullName evidence="2">Predicted NAD/FAD-binding protein</fullName>
    </submittedName>
</protein>
<dbReference type="OrthoDB" id="20837at2"/>
<name>A0A1G9GHA5_9RHOB</name>
<sequence length="439" mass="48669">MPLDARSAQRPRIAVVGGGITGLSAALDLAPHARVTLIEAAPRLGGHARTVLAGRHGDRPVDTGFIVFNHATYPRLARLFTDLEVPIERSDMSFGVSLDGGRFEYALRSLGSLFAQRRRALDPRFLRMIGDILRFNARAEAVAEAAPEEMTLDELLDALGMGRWFRERYLRPLTGAIWSTPEAEMGAFPARALIRFMRNHALMSAGGQHQWFTVSGGSREYVRRIEARLRAAAVEIRTGCLVRCISRQAGRASVHLAGGGTVEVDEVVLAVHADTALSLLESPTPAERRLLGAIRFQDNRAVLHGDEALMPRRRAVWSSWVYQGDRREDGRRIGVSYWMNRLQNIPESDPLFVTLNPVRAPREEAIYDEHVFRHPVFDAAALAAQRRLPDIQGMNGTWFAGAWARNGFHEDGIAAARRVTRALLAEIRARRAGAAREVA</sequence>
<accession>A0A1G9GHA5</accession>
<keyword evidence="3" id="KW-1185">Reference proteome</keyword>
<evidence type="ECO:0000259" key="1">
    <source>
        <dbReference type="Pfam" id="PF01593"/>
    </source>
</evidence>
<dbReference type="PANTHER" id="PTHR42923:SF17">
    <property type="entry name" value="AMINE OXIDASE DOMAIN-CONTAINING PROTEIN"/>
    <property type="match status" value="1"/>
</dbReference>
<dbReference type="EMBL" id="FNFV01000007">
    <property type="protein sequence ID" value="SDL00054.1"/>
    <property type="molecule type" value="Genomic_DNA"/>
</dbReference>
<dbReference type="RefSeq" id="WP_092501109.1">
    <property type="nucleotide sequence ID" value="NZ_FNFV01000007.1"/>
</dbReference>
<dbReference type="InterPro" id="IPR002937">
    <property type="entry name" value="Amino_oxidase"/>
</dbReference>
<evidence type="ECO:0000313" key="2">
    <source>
        <dbReference type="EMBL" id="SDL00054.1"/>
    </source>
</evidence>
<feature type="domain" description="Amine oxidase" evidence="1">
    <location>
        <begin position="20"/>
        <end position="285"/>
    </location>
</feature>
<dbReference type="STRING" id="990712.SAMN05216257_107104"/>
<dbReference type="Gene3D" id="1.10.405.20">
    <property type="match status" value="1"/>
</dbReference>
<reference evidence="3" key="1">
    <citation type="submission" date="2016-10" db="EMBL/GenBank/DDBJ databases">
        <authorList>
            <person name="Varghese N."/>
            <person name="Submissions S."/>
        </authorList>
    </citation>
    <scope>NUCLEOTIDE SEQUENCE [LARGE SCALE GENOMIC DNA]</scope>
    <source>
        <strain evidence="3">CGMCC 1.10789</strain>
    </source>
</reference>
<gene>
    <name evidence="2" type="ORF">SAMN05216257_107104</name>
</gene>
<dbReference type="InterPro" id="IPR050464">
    <property type="entry name" value="Zeta_carotene_desat/Oxidored"/>
</dbReference>
<dbReference type="Proteomes" id="UP000199328">
    <property type="component" value="Unassembled WGS sequence"/>
</dbReference>
<dbReference type="SUPFAM" id="SSF51905">
    <property type="entry name" value="FAD/NAD(P)-binding domain"/>
    <property type="match status" value="1"/>
</dbReference>
<dbReference type="InterPro" id="IPR036188">
    <property type="entry name" value="FAD/NAD-bd_sf"/>
</dbReference>
<dbReference type="PANTHER" id="PTHR42923">
    <property type="entry name" value="PROTOPORPHYRINOGEN OXIDASE"/>
    <property type="match status" value="1"/>
</dbReference>
<organism evidence="2 3">
    <name type="scientific">Meinhardsimonia xiamenensis</name>
    <dbReference type="NCBI Taxonomy" id="990712"/>
    <lineage>
        <taxon>Bacteria</taxon>
        <taxon>Pseudomonadati</taxon>
        <taxon>Pseudomonadota</taxon>
        <taxon>Alphaproteobacteria</taxon>
        <taxon>Rhodobacterales</taxon>
        <taxon>Paracoccaceae</taxon>
        <taxon>Meinhardsimonia</taxon>
    </lineage>
</organism>
<dbReference type="AlphaFoldDB" id="A0A1G9GHA5"/>
<dbReference type="Gene3D" id="3.30.70.1990">
    <property type="match status" value="1"/>
</dbReference>
<dbReference type="GO" id="GO:0016491">
    <property type="term" value="F:oxidoreductase activity"/>
    <property type="evidence" value="ECO:0007669"/>
    <property type="project" value="InterPro"/>
</dbReference>